<dbReference type="RefSeq" id="XP_014679455.1">
    <property type="nucleotide sequence ID" value="XM_014823969.1"/>
</dbReference>
<organism evidence="1 2">
    <name type="scientific">Priapulus caudatus</name>
    <name type="common">Priapulid worm</name>
    <dbReference type="NCBI Taxonomy" id="37621"/>
    <lineage>
        <taxon>Eukaryota</taxon>
        <taxon>Metazoa</taxon>
        <taxon>Ecdysozoa</taxon>
        <taxon>Scalidophora</taxon>
        <taxon>Priapulida</taxon>
        <taxon>Priapulimorpha</taxon>
        <taxon>Priapulimorphida</taxon>
        <taxon>Priapulidae</taxon>
        <taxon>Priapulus</taxon>
    </lineage>
</organism>
<dbReference type="Proteomes" id="UP000695022">
    <property type="component" value="Unplaced"/>
</dbReference>
<reference evidence="2" key="1">
    <citation type="submission" date="2025-08" db="UniProtKB">
        <authorList>
            <consortium name="RefSeq"/>
        </authorList>
    </citation>
    <scope>IDENTIFICATION</scope>
</reference>
<gene>
    <name evidence="2" type="primary">LOC106819321</name>
</gene>
<dbReference type="InterPro" id="IPR036703">
    <property type="entry name" value="MOB_kinase_act_sf"/>
</dbReference>
<protein>
    <submittedName>
        <fullName evidence="2">MOB kinase activator 2-like</fullName>
    </submittedName>
</protein>
<name>A0ABM1F4T4_PRICU</name>
<dbReference type="Gene3D" id="1.20.140.30">
    <property type="entry name" value="MOB kinase activator"/>
    <property type="match status" value="1"/>
</dbReference>
<accession>A0ABM1F4T4</accession>
<sequence length="142" mass="16660">MDWFMGKTRRKDKEEKVSSEERKPYLEDALIQGRFCDVDLKKLVTIPQGLDYNEWLATNTISFFQHINLMYGTLSEYCTLTTCPEMRAPQNSQFLWFDDKGKKCKCAAPQYVDYVTTFIQKTINDDSVFPTKYGNQFPTSFE</sequence>
<dbReference type="Pfam" id="PF03637">
    <property type="entry name" value="Mob1_phocein"/>
    <property type="match status" value="1"/>
</dbReference>
<dbReference type="InterPro" id="IPR005301">
    <property type="entry name" value="MOB_kinase_act_fam"/>
</dbReference>
<dbReference type="SMART" id="SM01388">
    <property type="entry name" value="Mob1_phocein"/>
    <property type="match status" value="1"/>
</dbReference>
<proteinExistence type="predicted"/>
<dbReference type="SUPFAM" id="SSF101152">
    <property type="entry name" value="Mob1/phocein"/>
    <property type="match status" value="1"/>
</dbReference>
<dbReference type="PANTHER" id="PTHR22599">
    <property type="entry name" value="MPS ONE BINDER KINASE ACTIVATOR-LIKE MOB"/>
    <property type="match status" value="1"/>
</dbReference>
<evidence type="ECO:0000313" key="1">
    <source>
        <dbReference type="Proteomes" id="UP000695022"/>
    </source>
</evidence>
<dbReference type="GeneID" id="106819321"/>
<evidence type="ECO:0000313" key="2">
    <source>
        <dbReference type="RefSeq" id="XP_014679455.1"/>
    </source>
</evidence>
<feature type="non-terminal residue" evidence="2">
    <location>
        <position position="142"/>
    </location>
</feature>
<keyword evidence="1" id="KW-1185">Reference proteome</keyword>